<accession>A0A8X6T6V3</accession>
<comment type="caution">
    <text evidence="1">The sequence shown here is derived from an EMBL/GenBank/DDBJ whole genome shotgun (WGS) entry which is preliminary data.</text>
</comment>
<dbReference type="EMBL" id="BMAW01002351">
    <property type="protein sequence ID" value="GFS78123.1"/>
    <property type="molecule type" value="Genomic_DNA"/>
</dbReference>
<protein>
    <submittedName>
        <fullName evidence="1">Transposable element Tc1 transposase</fullName>
    </submittedName>
</protein>
<evidence type="ECO:0000313" key="2">
    <source>
        <dbReference type="Proteomes" id="UP000887013"/>
    </source>
</evidence>
<reference evidence="1" key="1">
    <citation type="submission" date="2020-08" db="EMBL/GenBank/DDBJ databases">
        <title>Multicomponent nature underlies the extraordinary mechanical properties of spider dragline silk.</title>
        <authorList>
            <person name="Kono N."/>
            <person name="Nakamura H."/>
            <person name="Mori M."/>
            <person name="Yoshida Y."/>
            <person name="Ohtoshi R."/>
            <person name="Malay A.D."/>
            <person name="Moran D.A.P."/>
            <person name="Tomita M."/>
            <person name="Numata K."/>
            <person name="Arakawa K."/>
        </authorList>
    </citation>
    <scope>NUCLEOTIDE SEQUENCE</scope>
</reference>
<dbReference type="Proteomes" id="UP000887013">
    <property type="component" value="Unassembled WGS sequence"/>
</dbReference>
<sequence length="136" mass="15440">MHAKYSRLHYLLLKVDTSFKESSNTDDIGALFTQQSPSRIIYLKTLLVDILHKGKTRSVRALLDDGSHRSYIEKALLAELNIPDSGKEILFQGLFGGRQTPEEEHGLFNFTLESTNRSYSCQISALESRQNLYDTS</sequence>
<organism evidence="1 2">
    <name type="scientific">Nephila pilipes</name>
    <name type="common">Giant wood spider</name>
    <name type="synonym">Nephila maculata</name>
    <dbReference type="NCBI Taxonomy" id="299642"/>
    <lineage>
        <taxon>Eukaryota</taxon>
        <taxon>Metazoa</taxon>
        <taxon>Ecdysozoa</taxon>
        <taxon>Arthropoda</taxon>
        <taxon>Chelicerata</taxon>
        <taxon>Arachnida</taxon>
        <taxon>Araneae</taxon>
        <taxon>Araneomorphae</taxon>
        <taxon>Entelegynae</taxon>
        <taxon>Araneoidea</taxon>
        <taxon>Nephilidae</taxon>
        <taxon>Nephila</taxon>
    </lineage>
</organism>
<name>A0A8X6T6V3_NEPPI</name>
<keyword evidence="2" id="KW-1185">Reference proteome</keyword>
<proteinExistence type="predicted"/>
<dbReference type="AlphaFoldDB" id="A0A8X6T6V3"/>
<gene>
    <name evidence="1" type="primary">X975_22733</name>
    <name evidence="1" type="ORF">NPIL_213591</name>
</gene>
<dbReference type="OrthoDB" id="5967017at2759"/>
<evidence type="ECO:0000313" key="1">
    <source>
        <dbReference type="EMBL" id="GFS78123.1"/>
    </source>
</evidence>